<dbReference type="Proteomes" id="UP000673691">
    <property type="component" value="Unassembled WGS sequence"/>
</dbReference>
<evidence type="ECO:0000256" key="1">
    <source>
        <dbReference type="SAM" id="MobiDB-lite"/>
    </source>
</evidence>
<evidence type="ECO:0000313" key="2">
    <source>
        <dbReference type="EMBL" id="KAG5463073.1"/>
    </source>
</evidence>
<proteinExistence type="predicted"/>
<evidence type="ECO:0000313" key="3">
    <source>
        <dbReference type="Proteomes" id="UP000673691"/>
    </source>
</evidence>
<protein>
    <submittedName>
        <fullName evidence="2">Uncharacterized protein</fullName>
    </submittedName>
</protein>
<feature type="compositionally biased region" description="Polar residues" evidence="1">
    <location>
        <begin position="29"/>
        <end position="40"/>
    </location>
</feature>
<accession>A0A8H8DLV6</accession>
<feature type="compositionally biased region" description="Basic and acidic residues" evidence="1">
    <location>
        <begin position="7"/>
        <end position="21"/>
    </location>
</feature>
<dbReference type="AlphaFoldDB" id="A0A8H8DLV6"/>
<comment type="caution">
    <text evidence="2">The sequence shown here is derived from an EMBL/GenBank/DDBJ whole genome shotgun (WGS) entry which is preliminary data.</text>
</comment>
<organism evidence="2 3">
    <name type="scientific">Olpidium bornovanus</name>
    <dbReference type="NCBI Taxonomy" id="278681"/>
    <lineage>
        <taxon>Eukaryota</taxon>
        <taxon>Fungi</taxon>
        <taxon>Fungi incertae sedis</taxon>
        <taxon>Olpidiomycota</taxon>
        <taxon>Olpidiomycotina</taxon>
        <taxon>Olpidiomycetes</taxon>
        <taxon>Olpidiales</taxon>
        <taxon>Olpidiaceae</taxon>
        <taxon>Olpidium</taxon>
    </lineage>
</organism>
<gene>
    <name evidence="2" type="ORF">BJ554DRAFT_1924</name>
</gene>
<reference evidence="2 3" key="1">
    <citation type="journal article" name="Sci. Rep.">
        <title>Genome-scale phylogenetic analyses confirm Olpidium as the closest living zoosporic fungus to the non-flagellated, terrestrial fungi.</title>
        <authorList>
            <person name="Chang Y."/>
            <person name="Rochon D."/>
            <person name="Sekimoto S."/>
            <person name="Wang Y."/>
            <person name="Chovatia M."/>
            <person name="Sandor L."/>
            <person name="Salamov A."/>
            <person name="Grigoriev I.V."/>
            <person name="Stajich J.E."/>
            <person name="Spatafora J.W."/>
        </authorList>
    </citation>
    <scope>NUCLEOTIDE SEQUENCE [LARGE SCALE GENOMIC DNA]</scope>
    <source>
        <strain evidence="2">S191</strain>
    </source>
</reference>
<name>A0A8H8DLV6_9FUNG</name>
<dbReference type="EMBL" id="JAEFCI010001181">
    <property type="protein sequence ID" value="KAG5463073.1"/>
    <property type="molecule type" value="Genomic_DNA"/>
</dbReference>
<keyword evidence="3" id="KW-1185">Reference proteome</keyword>
<sequence>MQTGHPFDMRGAHNKTRELPLERNGQPIPKQNSPFQSAESTRQKRKSGSTGFWLRIHSENRTAVAYVSSKSP</sequence>
<feature type="region of interest" description="Disordered" evidence="1">
    <location>
        <begin position="1"/>
        <end position="54"/>
    </location>
</feature>